<proteinExistence type="predicted"/>
<sequence>MGQQGVQHLRHPVQQRGSVAAAEPRLPGGEGCGIRGISLQGRAKGFGQFLGILLTAERFAGGNTHMAQRNIFPPVDQVVTGCCSIQLRQLQAVWQGIMANMVRRMRHARLWPCLVEYILILFEAEGKLRPYGPHPFAKPFDIASVIFHIKGDALLKIKEVYRGVFYHN</sequence>
<feature type="region of interest" description="Disordered" evidence="1">
    <location>
        <begin position="1"/>
        <end position="25"/>
    </location>
</feature>
<dbReference type="Proteomes" id="UP000011910">
    <property type="component" value="Unassembled WGS sequence"/>
</dbReference>
<reference evidence="2 3" key="1">
    <citation type="journal article" date="2013" name="Genome Announc.">
        <title>Draft Genome Sequence of Cesiribacter andamanensis Strain AMV16T, Isolated from a Soil Sample from a Mud Volcano in the Andaman Islands, India.</title>
        <authorList>
            <person name="Shivaji S."/>
            <person name="Ara S."/>
            <person name="Begum Z."/>
            <person name="Srinivas T.N."/>
            <person name="Singh A."/>
            <person name="Kumar Pinnaka A."/>
        </authorList>
    </citation>
    <scope>NUCLEOTIDE SEQUENCE [LARGE SCALE GENOMIC DNA]</scope>
    <source>
        <strain evidence="2 3">AMV16</strain>
    </source>
</reference>
<evidence type="ECO:0000256" key="1">
    <source>
        <dbReference type="SAM" id="MobiDB-lite"/>
    </source>
</evidence>
<dbReference type="EMBL" id="AODQ01000176">
    <property type="protein sequence ID" value="EMR00855.1"/>
    <property type="molecule type" value="Genomic_DNA"/>
</dbReference>
<protein>
    <submittedName>
        <fullName evidence="2">Uncharacterized protein</fullName>
    </submittedName>
</protein>
<name>M7NGB0_9BACT</name>
<accession>M7NGB0</accession>
<dbReference type="AlphaFoldDB" id="M7NGB0"/>
<keyword evidence="3" id="KW-1185">Reference proteome</keyword>
<gene>
    <name evidence="2" type="ORF">ADICEAN_04017</name>
</gene>
<evidence type="ECO:0000313" key="2">
    <source>
        <dbReference type="EMBL" id="EMR00855.1"/>
    </source>
</evidence>
<organism evidence="2 3">
    <name type="scientific">Cesiribacter andamanensis AMV16</name>
    <dbReference type="NCBI Taxonomy" id="1279009"/>
    <lineage>
        <taxon>Bacteria</taxon>
        <taxon>Pseudomonadati</taxon>
        <taxon>Bacteroidota</taxon>
        <taxon>Cytophagia</taxon>
        <taxon>Cytophagales</taxon>
        <taxon>Cesiribacteraceae</taxon>
        <taxon>Cesiribacter</taxon>
    </lineage>
</organism>
<comment type="caution">
    <text evidence="2">The sequence shown here is derived from an EMBL/GenBank/DDBJ whole genome shotgun (WGS) entry which is preliminary data.</text>
</comment>
<evidence type="ECO:0000313" key="3">
    <source>
        <dbReference type="Proteomes" id="UP000011910"/>
    </source>
</evidence>